<accession>A0A160PRG5</accession>
<dbReference type="KEGG" id="csur:N24_1873"/>
<sequence>MTQTIAGERRIVTTAELQAMLARGDRVFLPGVTAPAPEILDNFDPADRARLDVPAANNEIVSVEFSRRDTVQCISIADRDHLYITDDMIPTHNTSNIIFLKSTDETMIKTLVDWSGERHVVRRNSKTVTRDLAQLVMRTEGKVSYTSATEKEPVVSYNDLNTLPSQNAVVFRAGQYPVWSRNETIWPMSFMLFANQIIQPGREYSLQTIPTLSSANEFDVNQNAPDFMAMLEKRMAQSIRTQRAVDIYKKATGLDDSDIARLDMDVYSAEIMDIVDTMIAKDEYDDAPDYDEANEAVMNARDFMESEYDDFDDDFEDSSQGFPVATGVKIEKKSLAEEAEVNDEFIHDQENAEHKLADMQLKRYAEGKVSRDMLVDQFDRILQDSLEDELTAAYDECVHAFAQDPNFRVTANNGLVNAVDGTVLIEALSQEDIALMRAQAGVEQSRVYAEGEEALSGTDDDPLSAMGKYKTTRAFRMMLVKLPHWRDLAQGHFDKEVARAFRRIEGV</sequence>
<protein>
    <submittedName>
        <fullName evidence="1">Uncharacterized protein</fullName>
    </submittedName>
</protein>
<reference evidence="1 2" key="1">
    <citation type="submission" date="2016-02" db="EMBL/GenBank/DDBJ databases">
        <title>Corynebacterium glutamicum N24 whole genome sequencing project.</title>
        <authorList>
            <person name="Matsutani M."/>
            <person name="Nangtapong N."/>
            <person name="Yakushi T."/>
            <person name="Matsushita K."/>
        </authorList>
    </citation>
    <scope>NUCLEOTIDE SEQUENCE [LARGE SCALE GENOMIC DNA]</scope>
    <source>
        <strain evidence="1 2">N24</strain>
    </source>
</reference>
<gene>
    <name evidence="1" type="ORF">N24_1873</name>
</gene>
<proteinExistence type="predicted"/>
<name>A0A160PRG5_9CORY</name>
<dbReference type="EMBL" id="AP017369">
    <property type="protein sequence ID" value="BAU96135.1"/>
    <property type="molecule type" value="Genomic_DNA"/>
</dbReference>
<organism evidence="1 2">
    <name type="scientific">Corynebacterium suranareeae</name>
    <dbReference type="NCBI Taxonomy" id="2506452"/>
    <lineage>
        <taxon>Bacteria</taxon>
        <taxon>Bacillati</taxon>
        <taxon>Actinomycetota</taxon>
        <taxon>Actinomycetes</taxon>
        <taxon>Mycobacteriales</taxon>
        <taxon>Corynebacteriaceae</taxon>
        <taxon>Corynebacterium</taxon>
    </lineage>
</organism>
<dbReference type="Proteomes" id="UP000218244">
    <property type="component" value="Chromosome"/>
</dbReference>
<evidence type="ECO:0000313" key="1">
    <source>
        <dbReference type="EMBL" id="BAU96135.1"/>
    </source>
</evidence>
<evidence type="ECO:0000313" key="2">
    <source>
        <dbReference type="Proteomes" id="UP000218244"/>
    </source>
</evidence>
<dbReference type="Gene3D" id="3.40.50.300">
    <property type="entry name" value="P-loop containing nucleotide triphosphate hydrolases"/>
    <property type="match status" value="1"/>
</dbReference>
<dbReference type="AlphaFoldDB" id="A0A160PRG5"/>
<dbReference type="InterPro" id="IPR027417">
    <property type="entry name" value="P-loop_NTPase"/>
</dbReference>
<keyword evidence="2" id="KW-1185">Reference proteome</keyword>
<dbReference type="RefSeq" id="WP_096456419.1">
    <property type="nucleotide sequence ID" value="NZ_AP017369.1"/>
</dbReference>